<dbReference type="AlphaFoldDB" id="A0AAQ4EWI1"/>
<keyword evidence="4" id="KW-1185">Reference proteome</keyword>
<dbReference type="EMBL" id="JARKHS020010191">
    <property type="protein sequence ID" value="KAK8779077.1"/>
    <property type="molecule type" value="Genomic_DNA"/>
</dbReference>
<dbReference type="InterPro" id="IPR049342">
    <property type="entry name" value="TRAF1-6_MATH_dom"/>
</dbReference>
<feature type="compositionally biased region" description="Low complexity" evidence="1">
    <location>
        <begin position="313"/>
        <end position="322"/>
    </location>
</feature>
<evidence type="ECO:0000259" key="2">
    <source>
        <dbReference type="Pfam" id="PF21355"/>
    </source>
</evidence>
<reference evidence="3 4" key="1">
    <citation type="journal article" date="2023" name="Arcadia Sci">
        <title>De novo assembly of a long-read Amblyomma americanum tick genome.</title>
        <authorList>
            <person name="Chou S."/>
            <person name="Poskanzer K.E."/>
            <person name="Rollins M."/>
            <person name="Thuy-Boun P.S."/>
        </authorList>
    </citation>
    <scope>NUCLEOTIDE SEQUENCE [LARGE SCALE GENOMIC DNA]</scope>
    <source>
        <strain evidence="3">F_SG_1</strain>
        <tissue evidence="3">Salivary glands</tissue>
    </source>
</reference>
<comment type="caution">
    <text evidence="3">The sequence shown here is derived from an EMBL/GenBank/DDBJ whole genome shotgun (WGS) entry which is preliminary data.</text>
</comment>
<dbReference type="InterPro" id="IPR008974">
    <property type="entry name" value="TRAF-like"/>
</dbReference>
<dbReference type="InterPro" id="IPR013083">
    <property type="entry name" value="Znf_RING/FYVE/PHD"/>
</dbReference>
<accession>A0AAQ4EWI1</accession>
<feature type="region of interest" description="Disordered" evidence="1">
    <location>
        <begin position="625"/>
        <end position="653"/>
    </location>
</feature>
<evidence type="ECO:0000313" key="3">
    <source>
        <dbReference type="EMBL" id="KAK8779077.1"/>
    </source>
</evidence>
<feature type="region of interest" description="Disordered" evidence="1">
    <location>
        <begin position="279"/>
        <end position="350"/>
    </location>
</feature>
<evidence type="ECO:0000313" key="4">
    <source>
        <dbReference type="Proteomes" id="UP001321473"/>
    </source>
</evidence>
<feature type="compositionally biased region" description="Low complexity" evidence="1">
    <location>
        <begin position="640"/>
        <end position="652"/>
    </location>
</feature>
<feature type="region of interest" description="Disordered" evidence="1">
    <location>
        <begin position="390"/>
        <end position="410"/>
    </location>
</feature>
<name>A0AAQ4EWI1_AMBAM</name>
<dbReference type="Gene3D" id="3.30.40.10">
    <property type="entry name" value="Zinc/RING finger domain, C3HC4 (zinc finger)"/>
    <property type="match status" value="1"/>
</dbReference>
<protein>
    <recommendedName>
        <fullName evidence="2">TRAF1-6 MATH domain-containing protein</fullName>
    </recommendedName>
</protein>
<feature type="domain" description="TRAF1-6 MATH" evidence="2">
    <location>
        <begin position="746"/>
        <end position="851"/>
    </location>
</feature>
<gene>
    <name evidence="3" type="ORF">V5799_019582</name>
</gene>
<dbReference type="Proteomes" id="UP001321473">
    <property type="component" value="Unassembled WGS sequence"/>
</dbReference>
<proteinExistence type="predicted"/>
<evidence type="ECO:0000256" key="1">
    <source>
        <dbReference type="SAM" id="MobiDB-lite"/>
    </source>
</evidence>
<sequence>MAGRGYKRVTSVTLSGFGDFLEWRTVQFAGPRPIRNVCVSCGVLYRCIRFSQCSHAFCKACSDRIMNEDGLCQLDGTHLCLTNAADVPLDESIMDNYTVLCPNAAHGCAFEGRLRNLKEHVLEQCLHSFEPYRKSGEQFFLSHFADHRVPWYSEKEGTTIGSTGTGEGTPYVKPERPLPAGANGVELASHWPSLRQFDRAYALEGDETISVPGSWKSTSGPVLETNGRSLAVFGAPYVDKDKANKRTKSPDRTAMIHHQTASLCPTVVFPSGYSSSRAPVDLGPWRISTPREKGQGDAPVSKIPPTSRDNSGEEVSVTEGSSPTALEAQPAGDAMANQKRRSPDRCTATQRRTASCCPSVVFPSRYSSSWKPSDWGPQRVSTLKENCQGDAPVWKIPSTSRDSRDGELSETEPRLMTTFVVQPTGEGTGNEKTKSSDRSTTTQCVTVSTHPLIALPSQCSSLCTPLDLCPQHIQALTGEGMKAGSVDNVLLPPPIGRATTTTDEVMSTMQKAPQRFTAEKPSAPEAALRRMAEDEVATTAPLPADGDKQGEDIALVAALEAGIVHPPRIEIQATSLGEHSQDVSVNQMPVKAEVSTHILGGSTKRPKRLPQSLRANRLQTFKSMETDEECHQESATADTSGDASGNNAAAGALQSSRVREVGAGAQPAIAASSSPVKVSDGCLGAIRKDESSQESPNKPQGFLSAPLREMNRYSRATYLFTNILLANEILEIDDKALTVGDRSVLFGYTFRTTLQFRKVDGVMFFSLGLFFCSGKYDDFCLWPFDMKIFLEIIHPRKDTRNIRVQLRPSQVMAAFAFRKPAPGLSNTSCVTHEYYLKSVLTAGFAPDNTLRVDVTFQ</sequence>
<dbReference type="CDD" id="cd16449">
    <property type="entry name" value="RING-HC"/>
    <property type="match status" value="1"/>
</dbReference>
<dbReference type="Gene3D" id="2.60.210.10">
    <property type="entry name" value="Apoptosis, Tumor Necrosis Factor Receptor Associated Protein 2, Chain A"/>
    <property type="match status" value="1"/>
</dbReference>
<feature type="compositionally biased region" description="Basic and acidic residues" evidence="1">
    <location>
        <begin position="401"/>
        <end position="410"/>
    </location>
</feature>
<organism evidence="3 4">
    <name type="scientific">Amblyomma americanum</name>
    <name type="common">Lone star tick</name>
    <dbReference type="NCBI Taxonomy" id="6943"/>
    <lineage>
        <taxon>Eukaryota</taxon>
        <taxon>Metazoa</taxon>
        <taxon>Ecdysozoa</taxon>
        <taxon>Arthropoda</taxon>
        <taxon>Chelicerata</taxon>
        <taxon>Arachnida</taxon>
        <taxon>Acari</taxon>
        <taxon>Parasitiformes</taxon>
        <taxon>Ixodida</taxon>
        <taxon>Ixodoidea</taxon>
        <taxon>Ixodidae</taxon>
        <taxon>Amblyomminae</taxon>
        <taxon>Amblyomma</taxon>
    </lineage>
</organism>
<dbReference type="Pfam" id="PF21355">
    <property type="entry name" value="TRAF-mep_MATH"/>
    <property type="match status" value="1"/>
</dbReference>